<dbReference type="InterPro" id="IPR008964">
    <property type="entry name" value="Invasin/intimin_cell_adhesion"/>
</dbReference>
<evidence type="ECO:0000259" key="2">
    <source>
        <dbReference type="PROSITE" id="PS51127"/>
    </source>
</evidence>
<accession>A0ABY2SL26</accession>
<organism evidence="3 4">
    <name type="scientific">Martelella alba</name>
    <dbReference type="NCBI Taxonomy" id="2590451"/>
    <lineage>
        <taxon>Bacteria</taxon>
        <taxon>Pseudomonadati</taxon>
        <taxon>Pseudomonadota</taxon>
        <taxon>Alphaproteobacteria</taxon>
        <taxon>Hyphomicrobiales</taxon>
        <taxon>Aurantimonadaceae</taxon>
        <taxon>Martelella</taxon>
    </lineage>
</organism>
<dbReference type="SUPFAM" id="SSF49373">
    <property type="entry name" value="Invasin/intimin cell-adhesion fragments"/>
    <property type="match status" value="2"/>
</dbReference>
<evidence type="ECO:0000313" key="4">
    <source>
        <dbReference type="Proteomes" id="UP000305202"/>
    </source>
</evidence>
<comment type="similarity">
    <text evidence="1">Belongs to the intimin/invasin family.</text>
</comment>
<dbReference type="Gene3D" id="2.60.40.10">
    <property type="entry name" value="Immunoglobulins"/>
    <property type="match status" value="1"/>
</dbReference>
<dbReference type="EMBL" id="SZPQ01000015">
    <property type="protein sequence ID" value="TKI06148.1"/>
    <property type="molecule type" value="Genomic_DNA"/>
</dbReference>
<dbReference type="PROSITE" id="PS51127">
    <property type="entry name" value="BIG1"/>
    <property type="match status" value="1"/>
</dbReference>
<reference evidence="3 4" key="1">
    <citation type="submission" date="2019-04" db="EMBL/GenBank/DDBJ databases">
        <authorList>
            <person name="Li M."/>
            <person name="Gao C."/>
        </authorList>
    </citation>
    <scope>NUCLEOTIDE SEQUENCE [LARGE SCALE GENOMIC DNA]</scope>
    <source>
        <strain evidence="3 4">BGMRC 2031</strain>
    </source>
</reference>
<feature type="domain" description="Big-1" evidence="2">
    <location>
        <begin position="77"/>
        <end position="170"/>
    </location>
</feature>
<name>A0ABY2SL26_9HYPH</name>
<proteinExistence type="inferred from homology"/>
<dbReference type="Proteomes" id="UP000305202">
    <property type="component" value="Unassembled WGS sequence"/>
</dbReference>
<comment type="caution">
    <text evidence="3">The sequence shown here is derived from an EMBL/GenBank/DDBJ whole genome shotgun (WGS) entry which is preliminary data.</text>
</comment>
<dbReference type="SMART" id="SM00634">
    <property type="entry name" value="BID_1"/>
    <property type="match status" value="1"/>
</dbReference>
<evidence type="ECO:0000313" key="3">
    <source>
        <dbReference type="EMBL" id="TKI06148.1"/>
    </source>
</evidence>
<keyword evidence="4" id="KW-1185">Reference proteome</keyword>
<dbReference type="InterPro" id="IPR003344">
    <property type="entry name" value="Big_1_dom"/>
</dbReference>
<dbReference type="Pfam" id="PF02369">
    <property type="entry name" value="Big_1"/>
    <property type="match status" value="1"/>
</dbReference>
<gene>
    <name evidence="3" type="ORF">FCN80_11585</name>
</gene>
<evidence type="ECO:0000256" key="1">
    <source>
        <dbReference type="ARBA" id="ARBA00010116"/>
    </source>
</evidence>
<sequence>MTNENGEPQSGDYLFFSATGNAKPAVAYGTTNGSGQFLLTVTNPVAENVLITANTNTTPPASNTAELTFTPAPPNYVLTSTLLSDNAIANGVAQNTVRLMLTDANTGLGVSGRIVAISANGPADYPSSVYTDSAGYAYLAISSTEAGTLTVTCFLQSDPTVTSVSLMTFAQSYPRLVATHSVYLSGYVGIHKFMAGVQVMFNHRYHISLTRQPSSTGKCGTNAAVSTVTNSCTAGIPARYTLLAYSLEDAVATDSGNGSDLAADVYYNYSGNNIGESYVEVYDYGPYYSTLSEPGSVLINDSAENVPTGNSASCSCFSPPENQDIDGESALIEITPDAVPPKTL</sequence>
<protein>
    <recommendedName>
        <fullName evidence="2">Big-1 domain-containing protein</fullName>
    </recommendedName>
</protein>
<dbReference type="InterPro" id="IPR013783">
    <property type="entry name" value="Ig-like_fold"/>
</dbReference>